<dbReference type="SUPFAM" id="SSF49464">
    <property type="entry name" value="Carboxypeptidase regulatory domain-like"/>
    <property type="match status" value="1"/>
</dbReference>
<evidence type="ECO:0000256" key="1">
    <source>
        <dbReference type="SAM" id="SignalP"/>
    </source>
</evidence>
<feature type="signal peptide" evidence="1">
    <location>
        <begin position="1"/>
        <end position="21"/>
    </location>
</feature>
<evidence type="ECO:0000313" key="2">
    <source>
        <dbReference type="EMBL" id="GAA4912858.1"/>
    </source>
</evidence>
<comment type="caution">
    <text evidence="2">The sequence shown here is derived from an EMBL/GenBank/DDBJ whole genome shotgun (WGS) entry which is preliminary data.</text>
</comment>
<feature type="chain" id="PRO_5045559453" evidence="1">
    <location>
        <begin position="22"/>
        <end position="908"/>
    </location>
</feature>
<dbReference type="Proteomes" id="UP001501436">
    <property type="component" value="Unassembled WGS sequence"/>
</dbReference>
<keyword evidence="2" id="KW-0675">Receptor</keyword>
<keyword evidence="1" id="KW-0732">Signal</keyword>
<dbReference type="InterPro" id="IPR008969">
    <property type="entry name" value="CarboxyPept-like_regulatory"/>
</dbReference>
<reference evidence="3" key="1">
    <citation type="journal article" date="2019" name="Int. J. Syst. Evol. Microbiol.">
        <title>The Global Catalogue of Microorganisms (GCM) 10K type strain sequencing project: providing services to taxonomists for standard genome sequencing and annotation.</title>
        <authorList>
            <consortium name="The Broad Institute Genomics Platform"/>
            <consortium name="The Broad Institute Genome Sequencing Center for Infectious Disease"/>
            <person name="Wu L."/>
            <person name="Ma J."/>
        </authorList>
    </citation>
    <scope>NUCLEOTIDE SEQUENCE [LARGE SCALE GENOMIC DNA]</scope>
    <source>
        <strain evidence="3">JCM 18283</strain>
    </source>
</reference>
<sequence length="908" mass="99529">MIARRFLFLLLLTIFSTTVFAQRDSVPLKDLAEKYGKVAEAYPIEKVYLHFDKPYYAVGDTVWFKGYLTYTLNMPSPYSKIIYVDVYNGKDALVESLTLPVKDGTTSGMLALNKERFGQDNYHVKAYTKWMANFDSEYFFSKTIPVGNAIKPVIALTNLKRSVNNQVSEIAANVNFTDQNGGAFGDKKVSWTVTSGDNELAKGKGAIEKNGQLNIVFPNSKNTDLSTAYLNITYEGADRQDQTSAIPLSTVAGPVDVQFFPEGGNLLAGVATKIAIKAVQPNGLEMGFKANITDETGAAVAVCEAKHAGMGVFDLTPQPGKNYKADVTLADGTRQSYDLPRPQTSGVNLNVNPVDTGKMLVVISADSTYLKKNQNKVFYIVGKAGNVLCYAAQTTLTKTSYSAFIPTSKFPTGVVQLTLLTSYGQPLSERLVFVKHSSDLLTLNVAGEKPSYNNRAKVRLNVSAKNSVSPAVGDLSLAVIDEGKVKTNENAETTILSSLLLTSDIKGYVEDPNYYFSPSNKNAYSHLDVLMLTQGYRRFTYREVIGNKLPQVFFLPEQGIDITGTLRNNTGMPVKGGTITLQIPSKFYTTRTVTDGEGRFKFTNLIFTDSSQVVVSAKNNYNSKNLMVMVDPITFPNSGKAISHADDVLNIDTMMNAYLQNSKKFINNSTTLQEVVIKAKAKPKLTDHTQFSALSGLSSIDARVVTGEQLKSCPDVLSCLQSMAPGVTYDAQAQAFYVSRDYNQGKRVPMAIFAQGSPVDVNYLRGLRGADIESVEVFLRDDLGLVNRTYQTNGVLSVYTKKAPQGTKISVQELQDLLPQPSVAKLSPKGYDVAKTFYSPKYLPGNKAFGADLRSTIYWNPRVQTDKATGKTFVEFYTADSPGTYKVIVEGTDASGHLGRTVYRFKVQ</sequence>
<protein>
    <submittedName>
        <fullName evidence="2">TonB-dependent receptor plug domain-containing protein</fullName>
    </submittedName>
</protein>
<dbReference type="Gene3D" id="2.60.40.1930">
    <property type="match status" value="1"/>
</dbReference>
<organism evidence="2 3">
    <name type="scientific">Mucilaginibacter defluvii</name>
    <dbReference type="NCBI Taxonomy" id="1196019"/>
    <lineage>
        <taxon>Bacteria</taxon>
        <taxon>Pseudomonadati</taxon>
        <taxon>Bacteroidota</taxon>
        <taxon>Sphingobacteriia</taxon>
        <taxon>Sphingobacteriales</taxon>
        <taxon>Sphingobacteriaceae</taxon>
        <taxon>Mucilaginibacter</taxon>
    </lineage>
</organism>
<gene>
    <name evidence="2" type="ORF">GCM10023313_15070</name>
</gene>
<keyword evidence="3" id="KW-1185">Reference proteome</keyword>
<evidence type="ECO:0000313" key="3">
    <source>
        <dbReference type="Proteomes" id="UP001501436"/>
    </source>
</evidence>
<name>A0ABP9FZJ0_9SPHI</name>
<dbReference type="EMBL" id="BAABJI010000002">
    <property type="protein sequence ID" value="GAA4912858.1"/>
    <property type="molecule type" value="Genomic_DNA"/>
</dbReference>
<dbReference type="RefSeq" id="WP_345330431.1">
    <property type="nucleotide sequence ID" value="NZ_BAABJI010000002.1"/>
</dbReference>
<accession>A0ABP9FZJ0</accession>
<proteinExistence type="predicted"/>